<proteinExistence type="predicted"/>
<feature type="non-terminal residue" evidence="1">
    <location>
        <position position="114"/>
    </location>
</feature>
<sequence length="114" mass="13189">MPIPHYISNGSQKLYLEYFGESSERLHIITSCNPIKTNPIGRDKPDWFVKYHGNLDFYLLRMLDIICTRPLCLVEGEKQEGNLVLAKLGKVISYNLKDKALKVLCDFNSWRSLL</sequence>
<reference evidence="1 2" key="1">
    <citation type="journal article" date="2018" name="Sci. Data">
        <title>The draft genome sequence of cork oak.</title>
        <authorList>
            <person name="Ramos A.M."/>
            <person name="Usie A."/>
            <person name="Barbosa P."/>
            <person name="Barros P.M."/>
            <person name="Capote T."/>
            <person name="Chaves I."/>
            <person name="Simoes F."/>
            <person name="Abreu I."/>
            <person name="Carrasquinho I."/>
            <person name="Faro C."/>
            <person name="Guimaraes J.B."/>
            <person name="Mendonca D."/>
            <person name="Nobrega F."/>
            <person name="Rodrigues L."/>
            <person name="Saibo N.J.M."/>
            <person name="Varela M.C."/>
            <person name="Egas C."/>
            <person name="Matos J."/>
            <person name="Miguel C.M."/>
            <person name="Oliveira M.M."/>
            <person name="Ricardo C.P."/>
            <person name="Goncalves S."/>
        </authorList>
    </citation>
    <scope>NUCLEOTIDE SEQUENCE [LARGE SCALE GENOMIC DNA]</scope>
    <source>
        <strain evidence="2">cv. HL8</strain>
    </source>
</reference>
<comment type="caution">
    <text evidence="1">The sequence shown here is derived from an EMBL/GenBank/DDBJ whole genome shotgun (WGS) entry which is preliminary data.</text>
</comment>
<dbReference type="Proteomes" id="UP000237347">
    <property type="component" value="Unassembled WGS sequence"/>
</dbReference>
<evidence type="ECO:0000313" key="1">
    <source>
        <dbReference type="EMBL" id="KAK7847263.1"/>
    </source>
</evidence>
<name>A0AAW0L6F3_QUESU</name>
<dbReference type="AlphaFoldDB" id="A0AAW0L6F3"/>
<gene>
    <name evidence="1" type="ORF">CFP56_006935</name>
</gene>
<organism evidence="1 2">
    <name type="scientific">Quercus suber</name>
    <name type="common">Cork oak</name>
    <dbReference type="NCBI Taxonomy" id="58331"/>
    <lineage>
        <taxon>Eukaryota</taxon>
        <taxon>Viridiplantae</taxon>
        <taxon>Streptophyta</taxon>
        <taxon>Embryophyta</taxon>
        <taxon>Tracheophyta</taxon>
        <taxon>Spermatophyta</taxon>
        <taxon>Magnoliopsida</taxon>
        <taxon>eudicotyledons</taxon>
        <taxon>Gunneridae</taxon>
        <taxon>Pentapetalae</taxon>
        <taxon>rosids</taxon>
        <taxon>fabids</taxon>
        <taxon>Fagales</taxon>
        <taxon>Fagaceae</taxon>
        <taxon>Quercus</taxon>
    </lineage>
</organism>
<accession>A0AAW0L6F3</accession>
<protein>
    <submittedName>
        <fullName evidence="1">Uncharacterized protein</fullName>
    </submittedName>
</protein>
<evidence type="ECO:0000313" key="2">
    <source>
        <dbReference type="Proteomes" id="UP000237347"/>
    </source>
</evidence>
<dbReference type="EMBL" id="PKMF04000144">
    <property type="protein sequence ID" value="KAK7847263.1"/>
    <property type="molecule type" value="Genomic_DNA"/>
</dbReference>
<keyword evidence="2" id="KW-1185">Reference proteome</keyword>